<comment type="caution">
    <text evidence="3">The sequence shown here is derived from an EMBL/GenBank/DDBJ whole genome shotgun (WGS) entry which is preliminary data.</text>
</comment>
<keyword evidence="1" id="KW-0175">Coiled coil</keyword>
<organism evidence="3 4">
    <name type="scientific">Polarella glacialis</name>
    <name type="common">Dinoflagellate</name>
    <dbReference type="NCBI Taxonomy" id="89957"/>
    <lineage>
        <taxon>Eukaryota</taxon>
        <taxon>Sar</taxon>
        <taxon>Alveolata</taxon>
        <taxon>Dinophyceae</taxon>
        <taxon>Suessiales</taxon>
        <taxon>Suessiaceae</taxon>
        <taxon>Polarella</taxon>
    </lineage>
</organism>
<feature type="compositionally biased region" description="Polar residues" evidence="2">
    <location>
        <begin position="455"/>
        <end position="466"/>
    </location>
</feature>
<protein>
    <submittedName>
        <fullName evidence="3">Uncharacterized protein</fullName>
    </submittedName>
</protein>
<name>A0A813EZD3_POLGL</name>
<dbReference type="OrthoDB" id="10649615at2759"/>
<dbReference type="Proteomes" id="UP000654075">
    <property type="component" value="Unassembled WGS sequence"/>
</dbReference>
<feature type="region of interest" description="Disordered" evidence="2">
    <location>
        <begin position="430"/>
        <end position="481"/>
    </location>
</feature>
<evidence type="ECO:0000256" key="1">
    <source>
        <dbReference type="SAM" id="Coils"/>
    </source>
</evidence>
<proteinExistence type="predicted"/>
<feature type="non-terminal residue" evidence="3">
    <location>
        <position position="1"/>
    </location>
</feature>
<evidence type="ECO:0000313" key="3">
    <source>
        <dbReference type="EMBL" id="CAE8605727.1"/>
    </source>
</evidence>
<dbReference type="EMBL" id="CAJNNV010018238">
    <property type="protein sequence ID" value="CAE8605727.1"/>
    <property type="molecule type" value="Genomic_DNA"/>
</dbReference>
<evidence type="ECO:0000256" key="2">
    <source>
        <dbReference type="SAM" id="MobiDB-lite"/>
    </source>
</evidence>
<sequence>APSQRLTFAEPSARREAHGSAASTARATVELLRGTPRAASPMPGGGMHLVTNPQVTKTYPSWNDANVQLSVQQSIQSIVQPQLDCLAERLVAIVASVQGDLRELEKFLDRWEVRSEGRFTAVESRLAVLSDGAVRTEQRERELNETVARLAGDLLHQAATPPAAPGESAATQRLTELECRSREATSRLERVEEATKKKLERLAKRCEERFEGLEASFQGGFEELQAQFDELWRYKDATGTHDRRLKGGVEERLAQLEEQVCNLSVAAETGAKTTQAAMLGQLDQQQAELQALSRYVDERCSEVQQHAEEVGRKQEDFWEKARSGFDQQNALPARLDDLNLRFGSLKVKSDNMEGRLNTMAERADNARRSGPEDSTISKDARYPKLEAVELRLEVCQRRLDELGEDCEEVVEQALERRLAVLAGAAPLSSRGGGRFTGLSGSHRSAAHSSSPRFSQQQPISSGSGTPSRPKGVGDFNGDEFG</sequence>
<evidence type="ECO:0000313" key="4">
    <source>
        <dbReference type="Proteomes" id="UP000654075"/>
    </source>
</evidence>
<feature type="region of interest" description="Disordered" evidence="2">
    <location>
        <begin position="1"/>
        <end position="25"/>
    </location>
</feature>
<dbReference type="AlphaFoldDB" id="A0A813EZD3"/>
<accession>A0A813EZD3</accession>
<feature type="coiled-coil region" evidence="1">
    <location>
        <begin position="174"/>
        <end position="216"/>
    </location>
</feature>
<reference evidence="3" key="1">
    <citation type="submission" date="2021-02" db="EMBL/GenBank/DDBJ databases">
        <authorList>
            <person name="Dougan E. K."/>
            <person name="Rhodes N."/>
            <person name="Thang M."/>
            <person name="Chan C."/>
        </authorList>
    </citation>
    <scope>NUCLEOTIDE SEQUENCE</scope>
</reference>
<feature type="coiled-coil region" evidence="1">
    <location>
        <begin position="385"/>
        <end position="412"/>
    </location>
</feature>
<feature type="compositionally biased region" description="Low complexity" evidence="2">
    <location>
        <begin position="439"/>
        <end position="454"/>
    </location>
</feature>
<gene>
    <name evidence="3" type="ORF">PGLA1383_LOCUS23836</name>
</gene>
<keyword evidence="4" id="KW-1185">Reference proteome</keyword>